<evidence type="ECO:0000256" key="2">
    <source>
        <dbReference type="ARBA" id="ARBA00022475"/>
    </source>
</evidence>
<keyword evidence="5 8" id="KW-1133">Transmembrane helix</keyword>
<keyword evidence="4 8" id="KW-0812">Transmembrane</keyword>
<evidence type="ECO:0000256" key="4">
    <source>
        <dbReference type="ARBA" id="ARBA00022692"/>
    </source>
</evidence>
<dbReference type="EMBL" id="JAPDNS010000001">
    <property type="protein sequence ID" value="MCW3482509.1"/>
    <property type="molecule type" value="Genomic_DNA"/>
</dbReference>
<evidence type="ECO:0000256" key="1">
    <source>
        <dbReference type="ARBA" id="ARBA00004651"/>
    </source>
</evidence>
<evidence type="ECO:0000313" key="9">
    <source>
        <dbReference type="EMBL" id="MCW3482509.1"/>
    </source>
</evidence>
<keyword evidence="10" id="KW-1185">Reference proteome</keyword>
<reference evidence="9 10" key="1">
    <citation type="submission" date="2022-10" db="EMBL/GenBank/DDBJ databases">
        <title>Chitinophaga nivalis PC15 sp. nov., isolated from Pyeongchang county, South Korea.</title>
        <authorList>
            <person name="Trinh H.N."/>
        </authorList>
    </citation>
    <scope>NUCLEOTIDE SEQUENCE [LARGE SCALE GENOMIC DNA]</scope>
    <source>
        <strain evidence="9 10">PC14</strain>
    </source>
</reference>
<evidence type="ECO:0000256" key="6">
    <source>
        <dbReference type="ARBA" id="ARBA00023136"/>
    </source>
</evidence>
<feature type="transmembrane region" description="Helical" evidence="8">
    <location>
        <begin position="263"/>
        <end position="280"/>
    </location>
</feature>
<keyword evidence="3" id="KW-0808">Transferase</keyword>
<dbReference type="InterPro" id="IPR018584">
    <property type="entry name" value="GT87"/>
</dbReference>
<protein>
    <submittedName>
        <fullName evidence="9">DUF2029 domain-containing protein</fullName>
    </submittedName>
</protein>
<accession>A0ABT3IEX4</accession>
<evidence type="ECO:0000256" key="3">
    <source>
        <dbReference type="ARBA" id="ARBA00022679"/>
    </source>
</evidence>
<comment type="caution">
    <text evidence="9">The sequence shown here is derived from an EMBL/GenBank/DDBJ whole genome shotgun (WGS) entry which is preliminary data.</text>
</comment>
<evidence type="ECO:0000256" key="5">
    <source>
        <dbReference type="ARBA" id="ARBA00022989"/>
    </source>
</evidence>
<feature type="transmembrane region" description="Helical" evidence="8">
    <location>
        <begin position="360"/>
        <end position="379"/>
    </location>
</feature>
<evidence type="ECO:0000313" key="10">
    <source>
        <dbReference type="Proteomes" id="UP001207742"/>
    </source>
</evidence>
<organism evidence="9 10">
    <name type="scientific">Chitinophaga nivalis</name>
    <dbReference type="NCBI Taxonomy" id="2991709"/>
    <lineage>
        <taxon>Bacteria</taxon>
        <taxon>Pseudomonadati</taxon>
        <taxon>Bacteroidota</taxon>
        <taxon>Chitinophagia</taxon>
        <taxon>Chitinophagales</taxon>
        <taxon>Chitinophagaceae</taxon>
        <taxon>Chitinophaga</taxon>
    </lineage>
</organism>
<feature type="transmembrane region" description="Helical" evidence="8">
    <location>
        <begin position="331"/>
        <end position="348"/>
    </location>
</feature>
<sequence length="394" mass="45094">MNFLFAEFRVFKKWKIALPVLLWFALAIIAGLAEYLHQSFNNYLIFRQVFWHTLEQTNLYAAYPSEYADINHYGPLFSMVIAPFAVLPDWLGVILWNIANAAVLLIAIRMLPLTRKNFLIVLLISAVEMMTASHNVQFNSMTAAFIIFAFVFVEKEKDIWATLFIVLGFLTKLYGIAAIVFFLFSKHRIKFTGYFIMWLVVLFCLPMIISSPAFIIQSYADWYTAISEKVVQNISSLSHTNMQDICVMGIVRRTFHTSNFNDLYVLLPAVAIFGLPLLRMAQYKNLLYRMRYLALVLISVVIFSDSAESATYVIAMVGAALWFVMKEPKSPAVIALLVFTIFVTSLATTDLCPQYIKVHVIRAFALKALPCFIIWLLLIREVAFGKFHDNKICV</sequence>
<feature type="transmembrane region" description="Helical" evidence="8">
    <location>
        <begin position="292"/>
        <end position="325"/>
    </location>
</feature>
<dbReference type="RefSeq" id="WP_264726975.1">
    <property type="nucleotide sequence ID" value="NZ_JAPDNR010000001.1"/>
</dbReference>
<feature type="transmembrane region" description="Helical" evidence="8">
    <location>
        <begin position="159"/>
        <end position="184"/>
    </location>
</feature>
<dbReference type="Pfam" id="PF09594">
    <property type="entry name" value="GT87"/>
    <property type="match status" value="1"/>
</dbReference>
<evidence type="ECO:0000256" key="7">
    <source>
        <dbReference type="ARBA" id="ARBA00024033"/>
    </source>
</evidence>
<feature type="transmembrane region" description="Helical" evidence="8">
    <location>
        <begin position="120"/>
        <end position="153"/>
    </location>
</feature>
<gene>
    <name evidence="9" type="ORF">OL497_01270</name>
</gene>
<dbReference type="Proteomes" id="UP001207742">
    <property type="component" value="Unassembled WGS sequence"/>
</dbReference>
<keyword evidence="6 8" id="KW-0472">Membrane</keyword>
<name>A0ABT3IEX4_9BACT</name>
<proteinExistence type="inferred from homology"/>
<comment type="similarity">
    <text evidence="7">Belongs to the glycosyltransferase 87 family.</text>
</comment>
<evidence type="ECO:0000256" key="8">
    <source>
        <dbReference type="SAM" id="Phobius"/>
    </source>
</evidence>
<comment type="subcellular location">
    <subcellularLocation>
        <location evidence="1">Cell membrane</location>
        <topology evidence="1">Multi-pass membrane protein</topology>
    </subcellularLocation>
</comment>
<feature type="transmembrane region" description="Helical" evidence="8">
    <location>
        <begin position="196"/>
        <end position="220"/>
    </location>
</feature>
<keyword evidence="2" id="KW-1003">Cell membrane</keyword>
<feature type="transmembrane region" description="Helical" evidence="8">
    <location>
        <begin position="90"/>
        <end position="108"/>
    </location>
</feature>